<dbReference type="Pfam" id="PF00069">
    <property type="entry name" value="Pkinase"/>
    <property type="match status" value="1"/>
</dbReference>
<reference evidence="17" key="1">
    <citation type="submission" date="2019-06" db="EMBL/GenBank/DDBJ databases">
        <authorList>
            <person name="Zheng W."/>
        </authorList>
    </citation>
    <scope>NUCLEOTIDE SEQUENCE</scope>
    <source>
        <strain evidence="17">QDHG01</strain>
    </source>
</reference>
<keyword evidence="4" id="KW-0808">Transferase</keyword>
<keyword evidence="7 14" id="KW-0067">ATP-binding</keyword>
<comment type="similarity">
    <text evidence="1">Belongs to the protein kinase superfamily. CMGC Ser/Thr protein kinase family. CDC2/CDKX subfamily.</text>
</comment>
<evidence type="ECO:0000256" key="7">
    <source>
        <dbReference type="ARBA" id="ARBA00022840"/>
    </source>
</evidence>
<dbReference type="PROSITE" id="PS00108">
    <property type="entry name" value="PROTEIN_KINASE_ST"/>
    <property type="match status" value="1"/>
</dbReference>
<evidence type="ECO:0000313" key="18">
    <source>
        <dbReference type="Proteomes" id="UP000785679"/>
    </source>
</evidence>
<organism evidence="17 18">
    <name type="scientific">Halteria grandinella</name>
    <dbReference type="NCBI Taxonomy" id="5974"/>
    <lineage>
        <taxon>Eukaryota</taxon>
        <taxon>Sar</taxon>
        <taxon>Alveolata</taxon>
        <taxon>Ciliophora</taxon>
        <taxon>Intramacronucleata</taxon>
        <taxon>Spirotrichea</taxon>
        <taxon>Stichotrichia</taxon>
        <taxon>Sporadotrichida</taxon>
        <taxon>Halteriidae</taxon>
        <taxon>Halteria</taxon>
    </lineage>
</organism>
<comment type="subunit">
    <text evidence="8">May form a complex composed of at least the catalytic subunit CRK2 and a cyclin.</text>
</comment>
<protein>
    <recommendedName>
        <fullName evidence="9">Cyclin-dependent kinase 2 homolog</fullName>
        <ecNumber evidence="2">2.7.11.22</ecNumber>
    </recommendedName>
    <alternativeName>
        <fullName evidence="10">Cell division control protein 2 homolog</fullName>
    </alternativeName>
    <alternativeName>
        <fullName evidence="11">cdc2-related kinase 2</fullName>
    </alternativeName>
</protein>
<evidence type="ECO:0000256" key="1">
    <source>
        <dbReference type="ARBA" id="ARBA00006485"/>
    </source>
</evidence>
<name>A0A8J8P641_HALGN</name>
<keyword evidence="5 14" id="KW-0547">Nucleotide-binding</keyword>
<dbReference type="Gene3D" id="3.30.200.20">
    <property type="entry name" value="Phosphorylase Kinase, domain 1"/>
    <property type="match status" value="1"/>
</dbReference>
<dbReference type="EMBL" id="RRYP01001224">
    <property type="protein sequence ID" value="TNV86231.1"/>
    <property type="molecule type" value="Genomic_DNA"/>
</dbReference>
<evidence type="ECO:0000256" key="9">
    <source>
        <dbReference type="ARBA" id="ARBA00039612"/>
    </source>
</evidence>
<keyword evidence="6" id="KW-0418">Kinase</keyword>
<evidence type="ECO:0000256" key="14">
    <source>
        <dbReference type="PROSITE-ProRule" id="PRU10141"/>
    </source>
</evidence>
<dbReference type="GO" id="GO:0004693">
    <property type="term" value="F:cyclin-dependent protein serine/threonine kinase activity"/>
    <property type="evidence" value="ECO:0007669"/>
    <property type="project" value="UniProtKB-EC"/>
</dbReference>
<dbReference type="OrthoDB" id="1732493at2759"/>
<sequence length="345" mass="39594">MDQAIDKKKKDLLGNTRCVSDFEKIAEIGEGTYGTVYKARDKLTGEIVALKKVRMHNESDGFPITSLREINILSTLKHHPNIINLKEVVVGYKKESVFLAFEYCEADLAILVDYLNRKKKEVPYFNLAEIKSLILQLLKAVAYLHDHDILHRDLKLSNLLINSKGHLKLADFGLARRIGYPLSHYTPKVVTLWYRSPEILLRHPQGYSKPADAWGIGCILAELLNFGRPIMPGNNEIDQFKHMARLLGKPNVWQGFEKVENSKHLATLVGEYRYNTIGDRFESMSDSCLELLKGLLEWDPDERLTINEALIHPFFTEHPLPVRSEEIKCLRYLPDTINSFVKPKQ</sequence>
<dbReference type="PROSITE" id="PS50011">
    <property type="entry name" value="PROTEIN_KINASE_DOM"/>
    <property type="match status" value="1"/>
</dbReference>
<dbReference type="GO" id="GO:0005524">
    <property type="term" value="F:ATP binding"/>
    <property type="evidence" value="ECO:0007669"/>
    <property type="project" value="UniProtKB-UniRule"/>
</dbReference>
<evidence type="ECO:0000256" key="12">
    <source>
        <dbReference type="ARBA" id="ARBA00047811"/>
    </source>
</evidence>
<comment type="caution">
    <text evidence="17">The sequence shown here is derived from an EMBL/GenBank/DDBJ whole genome shotgun (WGS) entry which is preliminary data.</text>
</comment>
<keyword evidence="18" id="KW-1185">Reference proteome</keyword>
<dbReference type="PANTHER" id="PTHR24056">
    <property type="entry name" value="CELL DIVISION PROTEIN KINASE"/>
    <property type="match status" value="1"/>
</dbReference>
<comment type="catalytic activity">
    <reaction evidence="12">
        <text>L-threonyl-[protein] + ATP = O-phospho-L-threonyl-[protein] + ADP + H(+)</text>
        <dbReference type="Rhea" id="RHEA:46608"/>
        <dbReference type="Rhea" id="RHEA-COMP:11060"/>
        <dbReference type="Rhea" id="RHEA-COMP:11605"/>
        <dbReference type="ChEBI" id="CHEBI:15378"/>
        <dbReference type="ChEBI" id="CHEBI:30013"/>
        <dbReference type="ChEBI" id="CHEBI:30616"/>
        <dbReference type="ChEBI" id="CHEBI:61977"/>
        <dbReference type="ChEBI" id="CHEBI:456216"/>
        <dbReference type="EC" id="2.7.11.22"/>
    </reaction>
</comment>
<dbReference type="PROSITE" id="PS00107">
    <property type="entry name" value="PROTEIN_KINASE_ATP"/>
    <property type="match status" value="1"/>
</dbReference>
<evidence type="ECO:0000256" key="8">
    <source>
        <dbReference type="ARBA" id="ARBA00038543"/>
    </source>
</evidence>
<evidence type="ECO:0000256" key="5">
    <source>
        <dbReference type="ARBA" id="ARBA00022741"/>
    </source>
</evidence>
<dbReference type="SMART" id="SM00220">
    <property type="entry name" value="S_TKc"/>
    <property type="match status" value="1"/>
</dbReference>
<gene>
    <name evidence="17" type="ORF">FGO68_gene13717</name>
</gene>
<evidence type="ECO:0000256" key="2">
    <source>
        <dbReference type="ARBA" id="ARBA00012425"/>
    </source>
</evidence>
<dbReference type="FunFam" id="1.10.510.10:FF:000624">
    <property type="entry name" value="Mitogen-activated protein kinase"/>
    <property type="match status" value="1"/>
</dbReference>
<dbReference type="InterPro" id="IPR050108">
    <property type="entry name" value="CDK"/>
</dbReference>
<dbReference type="InterPro" id="IPR017441">
    <property type="entry name" value="Protein_kinase_ATP_BS"/>
</dbReference>
<feature type="binding site" evidence="14">
    <location>
        <position position="51"/>
    </location>
    <ligand>
        <name>ATP</name>
        <dbReference type="ChEBI" id="CHEBI:30616"/>
    </ligand>
</feature>
<accession>A0A8J8P641</accession>
<evidence type="ECO:0000256" key="3">
    <source>
        <dbReference type="ARBA" id="ARBA00022527"/>
    </source>
</evidence>
<evidence type="ECO:0000259" key="16">
    <source>
        <dbReference type="PROSITE" id="PS50011"/>
    </source>
</evidence>
<dbReference type="PANTHER" id="PTHR24056:SF107">
    <property type="entry name" value="CYCLIN-DEPENDENT KINASE 11A-RELATED"/>
    <property type="match status" value="1"/>
</dbReference>
<dbReference type="Gene3D" id="1.10.510.10">
    <property type="entry name" value="Transferase(Phosphotransferase) domain 1"/>
    <property type="match status" value="1"/>
</dbReference>
<dbReference type="Proteomes" id="UP000785679">
    <property type="component" value="Unassembled WGS sequence"/>
</dbReference>
<feature type="domain" description="Protein kinase" evidence="16">
    <location>
        <begin position="22"/>
        <end position="315"/>
    </location>
</feature>
<dbReference type="FunFam" id="3.30.200.20:FF:000054">
    <property type="entry name" value="Cyclin-dependent kinase 11B"/>
    <property type="match status" value="1"/>
</dbReference>
<dbReference type="GO" id="GO:0005634">
    <property type="term" value="C:nucleus"/>
    <property type="evidence" value="ECO:0007669"/>
    <property type="project" value="TreeGrafter"/>
</dbReference>
<dbReference type="AlphaFoldDB" id="A0A8J8P641"/>
<evidence type="ECO:0000256" key="13">
    <source>
        <dbReference type="ARBA" id="ARBA00048367"/>
    </source>
</evidence>
<dbReference type="InterPro" id="IPR000719">
    <property type="entry name" value="Prot_kinase_dom"/>
</dbReference>
<evidence type="ECO:0000256" key="15">
    <source>
        <dbReference type="RuleBase" id="RU000304"/>
    </source>
</evidence>
<dbReference type="InterPro" id="IPR008271">
    <property type="entry name" value="Ser/Thr_kinase_AS"/>
</dbReference>
<comment type="catalytic activity">
    <reaction evidence="13">
        <text>L-seryl-[protein] + ATP = O-phospho-L-seryl-[protein] + ADP + H(+)</text>
        <dbReference type="Rhea" id="RHEA:17989"/>
        <dbReference type="Rhea" id="RHEA-COMP:9863"/>
        <dbReference type="Rhea" id="RHEA-COMP:11604"/>
        <dbReference type="ChEBI" id="CHEBI:15378"/>
        <dbReference type="ChEBI" id="CHEBI:29999"/>
        <dbReference type="ChEBI" id="CHEBI:30616"/>
        <dbReference type="ChEBI" id="CHEBI:83421"/>
        <dbReference type="ChEBI" id="CHEBI:456216"/>
        <dbReference type="EC" id="2.7.11.22"/>
    </reaction>
</comment>
<evidence type="ECO:0000256" key="4">
    <source>
        <dbReference type="ARBA" id="ARBA00022679"/>
    </source>
</evidence>
<dbReference type="GO" id="GO:0007346">
    <property type="term" value="P:regulation of mitotic cell cycle"/>
    <property type="evidence" value="ECO:0007669"/>
    <property type="project" value="TreeGrafter"/>
</dbReference>
<keyword evidence="3 15" id="KW-0723">Serine/threonine-protein kinase</keyword>
<evidence type="ECO:0000313" key="17">
    <source>
        <dbReference type="EMBL" id="TNV86231.1"/>
    </source>
</evidence>
<evidence type="ECO:0000256" key="10">
    <source>
        <dbReference type="ARBA" id="ARBA00041902"/>
    </source>
</evidence>
<evidence type="ECO:0000256" key="11">
    <source>
        <dbReference type="ARBA" id="ARBA00042858"/>
    </source>
</evidence>
<evidence type="ECO:0000256" key="6">
    <source>
        <dbReference type="ARBA" id="ARBA00022777"/>
    </source>
</evidence>
<dbReference type="InterPro" id="IPR011009">
    <property type="entry name" value="Kinase-like_dom_sf"/>
</dbReference>
<proteinExistence type="inferred from homology"/>
<dbReference type="EC" id="2.7.11.22" evidence="2"/>
<dbReference type="SUPFAM" id="SSF56112">
    <property type="entry name" value="Protein kinase-like (PK-like)"/>
    <property type="match status" value="1"/>
</dbReference>